<keyword evidence="3 5" id="KW-0067">ATP-binding</keyword>
<feature type="domain" description="ABC transporter" evidence="4">
    <location>
        <begin position="4"/>
        <end position="234"/>
    </location>
</feature>
<dbReference type="PANTHER" id="PTHR43582:SF2">
    <property type="entry name" value="LINEARMYCIN RESISTANCE ATP-BINDING PROTEIN LNRL"/>
    <property type="match status" value="1"/>
</dbReference>
<name>A0ABW2V2J2_9BACL</name>
<dbReference type="InterPro" id="IPR003593">
    <property type="entry name" value="AAA+_ATPase"/>
</dbReference>
<dbReference type="GO" id="GO:0005524">
    <property type="term" value="F:ATP binding"/>
    <property type="evidence" value="ECO:0007669"/>
    <property type="project" value="UniProtKB-KW"/>
</dbReference>
<keyword evidence="1" id="KW-0813">Transport</keyword>
<evidence type="ECO:0000259" key="4">
    <source>
        <dbReference type="PROSITE" id="PS50893"/>
    </source>
</evidence>
<protein>
    <submittedName>
        <fullName evidence="5">ABC transporter ATP-binding protein</fullName>
    </submittedName>
</protein>
<accession>A0ABW2V2J2</accession>
<dbReference type="RefSeq" id="WP_138789035.1">
    <property type="nucleotide sequence ID" value="NZ_JBHTGQ010000002.1"/>
</dbReference>
<keyword evidence="6" id="KW-1185">Reference proteome</keyword>
<evidence type="ECO:0000256" key="1">
    <source>
        <dbReference type="ARBA" id="ARBA00022448"/>
    </source>
</evidence>
<evidence type="ECO:0000313" key="5">
    <source>
        <dbReference type="EMBL" id="MFC7748498.1"/>
    </source>
</evidence>
<dbReference type="PROSITE" id="PS50893">
    <property type="entry name" value="ABC_TRANSPORTER_2"/>
    <property type="match status" value="1"/>
</dbReference>
<dbReference type="Proteomes" id="UP001596528">
    <property type="component" value="Unassembled WGS sequence"/>
</dbReference>
<keyword evidence="2" id="KW-0547">Nucleotide-binding</keyword>
<organism evidence="5 6">
    <name type="scientific">Paenibacillus thermoaerophilus</name>
    <dbReference type="NCBI Taxonomy" id="1215385"/>
    <lineage>
        <taxon>Bacteria</taxon>
        <taxon>Bacillati</taxon>
        <taxon>Bacillota</taxon>
        <taxon>Bacilli</taxon>
        <taxon>Bacillales</taxon>
        <taxon>Paenibacillaceae</taxon>
        <taxon>Paenibacillus</taxon>
    </lineage>
</organism>
<dbReference type="PANTHER" id="PTHR43582">
    <property type="entry name" value="LINEARMYCIN RESISTANCE ATP-BINDING PROTEIN LNRL"/>
    <property type="match status" value="1"/>
</dbReference>
<gene>
    <name evidence="5" type="ORF">ACFQWB_00875</name>
</gene>
<dbReference type="InterPro" id="IPR025302">
    <property type="entry name" value="DrrA1/2-like_C"/>
</dbReference>
<evidence type="ECO:0000313" key="6">
    <source>
        <dbReference type="Proteomes" id="UP001596528"/>
    </source>
</evidence>
<dbReference type="Pfam" id="PF13732">
    <property type="entry name" value="DrrA1-3_C"/>
    <property type="match status" value="1"/>
</dbReference>
<dbReference type="InterPro" id="IPR017871">
    <property type="entry name" value="ABC_transporter-like_CS"/>
</dbReference>
<dbReference type="Pfam" id="PF00005">
    <property type="entry name" value="ABC_tran"/>
    <property type="match status" value="1"/>
</dbReference>
<comment type="caution">
    <text evidence="5">The sequence shown here is derived from an EMBL/GenBank/DDBJ whole genome shotgun (WGS) entry which is preliminary data.</text>
</comment>
<sequence length="313" mass="34878">MALVSFRDALKKYDSRITVNHLTLDIGQGEIFGLLGPNGAGKSTSIRMAAGLLPLDGGDITLDGRSVRSQPLEVKRRLGLVPQELAIYEQLTAWENVAFFGRLYGLRGKLLKQRVEEALGFVGLADRAGDKPHTFSGGMKRRLNIACAITHRPMLIIMDEPTVGIDPHSRNHILESVRELNRLGSTVIYTTHYMEEVEAICTRIGIIDQGKLIASGTKDQLRRQAGQDIVLSLETDRRDQEAIREIRSHPRIRHVSEGDGGRLDLTVDDSPTVLQDVLFILNKHQVSLKQLTRNEPNLESLFLHLTGRSLRDA</sequence>
<proteinExistence type="predicted"/>
<dbReference type="SMART" id="SM00382">
    <property type="entry name" value="AAA"/>
    <property type="match status" value="1"/>
</dbReference>
<dbReference type="InterPro" id="IPR003439">
    <property type="entry name" value="ABC_transporter-like_ATP-bd"/>
</dbReference>
<dbReference type="Gene3D" id="3.40.50.300">
    <property type="entry name" value="P-loop containing nucleotide triphosphate hydrolases"/>
    <property type="match status" value="1"/>
</dbReference>
<dbReference type="InterPro" id="IPR027417">
    <property type="entry name" value="P-loop_NTPase"/>
</dbReference>
<dbReference type="SUPFAM" id="SSF52540">
    <property type="entry name" value="P-loop containing nucleoside triphosphate hydrolases"/>
    <property type="match status" value="1"/>
</dbReference>
<dbReference type="PROSITE" id="PS00211">
    <property type="entry name" value="ABC_TRANSPORTER_1"/>
    <property type="match status" value="1"/>
</dbReference>
<dbReference type="EMBL" id="JBHTGQ010000002">
    <property type="protein sequence ID" value="MFC7748498.1"/>
    <property type="molecule type" value="Genomic_DNA"/>
</dbReference>
<evidence type="ECO:0000256" key="2">
    <source>
        <dbReference type="ARBA" id="ARBA00022741"/>
    </source>
</evidence>
<reference evidence="6" key="1">
    <citation type="journal article" date="2019" name="Int. J. Syst. Evol. Microbiol.">
        <title>The Global Catalogue of Microorganisms (GCM) 10K type strain sequencing project: providing services to taxonomists for standard genome sequencing and annotation.</title>
        <authorList>
            <consortium name="The Broad Institute Genomics Platform"/>
            <consortium name="The Broad Institute Genome Sequencing Center for Infectious Disease"/>
            <person name="Wu L."/>
            <person name="Ma J."/>
        </authorList>
    </citation>
    <scope>NUCLEOTIDE SEQUENCE [LARGE SCALE GENOMIC DNA]</scope>
    <source>
        <strain evidence="6">JCM 18657</strain>
    </source>
</reference>
<evidence type="ECO:0000256" key="3">
    <source>
        <dbReference type="ARBA" id="ARBA00022840"/>
    </source>
</evidence>